<sequence length="74" mass="8576">MNSKDKSILQVHLTDEFILPYMVEDYLLSEHLGAQENEDEIHNVRYNTNIALKNSLVNIKLSRLQTIDSPFNSN</sequence>
<accession>A0A4Y8L520</accession>
<evidence type="ECO:0000313" key="2">
    <source>
        <dbReference type="Proteomes" id="UP000297861"/>
    </source>
</evidence>
<comment type="caution">
    <text evidence="1">The sequence shown here is derived from an EMBL/GenBank/DDBJ whole genome shotgun (WGS) entry which is preliminary data.</text>
</comment>
<protein>
    <submittedName>
        <fullName evidence="1">Uncharacterized protein</fullName>
    </submittedName>
</protein>
<keyword evidence="2" id="KW-1185">Reference proteome</keyword>
<gene>
    <name evidence="1" type="ORF">E2605_11090</name>
</gene>
<name>A0A4Y8L520_9BACT</name>
<organism evidence="1 2">
    <name type="scientific">Dysgonomonas capnocytophagoides</name>
    <dbReference type="NCBI Taxonomy" id="45254"/>
    <lineage>
        <taxon>Bacteria</taxon>
        <taxon>Pseudomonadati</taxon>
        <taxon>Bacteroidota</taxon>
        <taxon>Bacteroidia</taxon>
        <taxon>Bacteroidales</taxon>
        <taxon>Dysgonomonadaceae</taxon>
        <taxon>Dysgonomonas</taxon>
    </lineage>
</organism>
<proteinExistence type="predicted"/>
<reference evidence="1 2" key="1">
    <citation type="submission" date="2019-03" db="EMBL/GenBank/DDBJ databases">
        <title>San Antonio Military Medical Center submission to MRSN (WRAIR), pending publication.</title>
        <authorList>
            <person name="Blyth D.M."/>
            <person name="Mccarthy S.L."/>
            <person name="Schall S.E."/>
            <person name="Stam J.A."/>
            <person name="Ong A.C."/>
            <person name="Mcgann P.T."/>
        </authorList>
    </citation>
    <scope>NUCLEOTIDE SEQUENCE [LARGE SCALE GENOMIC DNA]</scope>
    <source>
        <strain evidence="1 2">MRSN571793</strain>
    </source>
</reference>
<evidence type="ECO:0000313" key="1">
    <source>
        <dbReference type="EMBL" id="TFD96130.1"/>
    </source>
</evidence>
<dbReference type="RefSeq" id="WP_134436484.1">
    <property type="nucleotide sequence ID" value="NZ_SOML01000006.1"/>
</dbReference>
<dbReference type="AlphaFoldDB" id="A0A4Y8L520"/>
<dbReference type="EMBL" id="SOML01000006">
    <property type="protein sequence ID" value="TFD96130.1"/>
    <property type="molecule type" value="Genomic_DNA"/>
</dbReference>
<dbReference type="Proteomes" id="UP000297861">
    <property type="component" value="Unassembled WGS sequence"/>
</dbReference>